<dbReference type="EMBL" id="LHQS01000001">
    <property type="protein sequence ID" value="RXE56734.1"/>
    <property type="molecule type" value="Genomic_DNA"/>
</dbReference>
<dbReference type="SUPFAM" id="SSF52218">
    <property type="entry name" value="Flavoproteins"/>
    <property type="match status" value="1"/>
</dbReference>
<dbReference type="PROSITE" id="PS50902">
    <property type="entry name" value="FLAVODOXIN_LIKE"/>
    <property type="match status" value="1"/>
</dbReference>
<dbReference type="InterPro" id="IPR008254">
    <property type="entry name" value="Flavodoxin/NO_synth"/>
</dbReference>
<organism evidence="2 3">
    <name type="scientific">Methanoculleus taiwanensis</name>
    <dbReference type="NCBI Taxonomy" id="1550565"/>
    <lineage>
        <taxon>Archaea</taxon>
        <taxon>Methanobacteriati</taxon>
        <taxon>Methanobacteriota</taxon>
        <taxon>Stenosarchaea group</taxon>
        <taxon>Methanomicrobia</taxon>
        <taxon>Methanomicrobiales</taxon>
        <taxon>Methanomicrobiaceae</taxon>
        <taxon>Methanoculleus</taxon>
    </lineage>
</organism>
<evidence type="ECO:0000313" key="2">
    <source>
        <dbReference type="EMBL" id="RXE56734.1"/>
    </source>
</evidence>
<dbReference type="InterPro" id="IPR029039">
    <property type="entry name" value="Flavoprotein-like_sf"/>
</dbReference>
<proteinExistence type="predicted"/>
<dbReference type="PROSITE" id="PS00201">
    <property type="entry name" value="FLAVODOXIN"/>
    <property type="match status" value="1"/>
</dbReference>
<dbReference type="GO" id="GO:0009055">
    <property type="term" value="F:electron transfer activity"/>
    <property type="evidence" value="ECO:0007669"/>
    <property type="project" value="InterPro"/>
</dbReference>
<dbReference type="AlphaFoldDB" id="A0A498H4F0"/>
<dbReference type="InterPro" id="IPR001226">
    <property type="entry name" value="Flavodoxin_CS"/>
</dbReference>
<dbReference type="PANTHER" id="PTHR39201:SF1">
    <property type="entry name" value="FLAVODOXIN-LIKE DOMAIN-CONTAINING PROTEIN"/>
    <property type="match status" value="1"/>
</dbReference>
<comment type="caution">
    <text evidence="2">The sequence shown here is derived from an EMBL/GenBank/DDBJ whole genome shotgun (WGS) entry which is preliminary data.</text>
</comment>
<dbReference type="OrthoDB" id="73155at2157"/>
<dbReference type="GO" id="GO:0010181">
    <property type="term" value="F:FMN binding"/>
    <property type="evidence" value="ECO:0007669"/>
    <property type="project" value="InterPro"/>
</dbReference>
<sequence>MSVCIIYHSETGNTRSVAERVARETGADLVEVKDLAGYSKAGMYLKGAPRAMRGEKADIQPESIDVSGYDTIVLGSPVWAFSPTPAVNAAIDALQGIEGKNVVVFCTSGGMPGRTLETMKAMLGERGATVRGAVALAERELKKADAVDPLIDLVRPRAVSSA</sequence>
<dbReference type="Gene3D" id="3.40.50.360">
    <property type="match status" value="1"/>
</dbReference>
<dbReference type="Proteomes" id="UP000290932">
    <property type="component" value="Unassembled WGS sequence"/>
</dbReference>
<dbReference type="Pfam" id="PF12682">
    <property type="entry name" value="Flavodoxin_4"/>
    <property type="match status" value="1"/>
</dbReference>
<protein>
    <submittedName>
        <fullName evidence="2">ArsR family transcriptional regulator</fullName>
    </submittedName>
</protein>
<gene>
    <name evidence="2" type="ORF">ABH15_00705</name>
</gene>
<reference evidence="2 3" key="1">
    <citation type="journal article" date="2015" name="Int. J. Syst. Evol. Microbiol.">
        <title>Methanoculleus taiwanensis sp. nov., a methanogen isolated from deep marine sediment at the deformation front area near Taiwan.</title>
        <authorList>
            <person name="Weng C.Y."/>
            <person name="Chen S.C."/>
            <person name="Lai M.C."/>
            <person name="Wu S.Y."/>
            <person name="Lin S."/>
            <person name="Yang T.F."/>
            <person name="Chen P.C."/>
        </authorList>
    </citation>
    <scope>NUCLEOTIDE SEQUENCE [LARGE SCALE GENOMIC DNA]</scope>
    <source>
        <strain evidence="2 3">CYW4</strain>
    </source>
</reference>
<name>A0A498H4F0_9EURY</name>
<evidence type="ECO:0000313" key="3">
    <source>
        <dbReference type="Proteomes" id="UP000290932"/>
    </source>
</evidence>
<keyword evidence="3" id="KW-1185">Reference proteome</keyword>
<dbReference type="RefSeq" id="WP_128692455.1">
    <property type="nucleotide sequence ID" value="NZ_LHQS01000001.1"/>
</dbReference>
<feature type="domain" description="Flavodoxin-like" evidence="1">
    <location>
        <begin position="3"/>
        <end position="158"/>
    </location>
</feature>
<dbReference type="PANTHER" id="PTHR39201">
    <property type="entry name" value="EXPORTED PROTEIN-RELATED"/>
    <property type="match status" value="1"/>
</dbReference>
<evidence type="ECO:0000259" key="1">
    <source>
        <dbReference type="PROSITE" id="PS50902"/>
    </source>
</evidence>
<accession>A0A498H4F0</accession>